<keyword evidence="2" id="KW-0479">Metal-binding</keyword>
<dbReference type="InterPro" id="IPR050148">
    <property type="entry name" value="Terpene_synthase-like"/>
</dbReference>
<evidence type="ECO:0000259" key="4">
    <source>
        <dbReference type="Pfam" id="PF01397"/>
    </source>
</evidence>
<dbReference type="CDD" id="cd00684">
    <property type="entry name" value="Terpene_cyclase_plant_C1"/>
    <property type="match status" value="1"/>
</dbReference>
<feature type="domain" description="Terpene synthase N-terminal" evidence="4">
    <location>
        <begin position="19"/>
        <end position="195"/>
    </location>
</feature>
<dbReference type="GeneID" id="110733209"/>
<accession>A0A803N0V7</accession>
<dbReference type="FunFam" id="1.50.10.130:FF:000001">
    <property type="entry name" value="Isoprene synthase, chloroplastic"/>
    <property type="match status" value="1"/>
</dbReference>
<dbReference type="GO" id="GO:0010333">
    <property type="term" value="F:terpene synthase activity"/>
    <property type="evidence" value="ECO:0007669"/>
    <property type="project" value="InterPro"/>
</dbReference>
<dbReference type="PANTHER" id="PTHR31225:SF221">
    <property type="entry name" value="(-)-GERMACRENE D SYNTHASE"/>
    <property type="match status" value="1"/>
</dbReference>
<feature type="domain" description="Terpene synthase metal-binding" evidence="5">
    <location>
        <begin position="253"/>
        <end position="494"/>
    </location>
</feature>
<keyword evidence="7" id="KW-1185">Reference proteome</keyword>
<dbReference type="InterPro" id="IPR001906">
    <property type="entry name" value="Terpene_synth_N"/>
</dbReference>
<dbReference type="Pfam" id="PF01397">
    <property type="entry name" value="Terpene_synth"/>
    <property type="match status" value="1"/>
</dbReference>
<dbReference type="GO" id="GO:0000287">
    <property type="term" value="F:magnesium ion binding"/>
    <property type="evidence" value="ECO:0007669"/>
    <property type="project" value="InterPro"/>
</dbReference>
<sequence length="552" mass="64338">MSSATSASQPIAYFHPTRWGDQFLEFTPLDKATQLEKVQEVEHLKEEVRKELLARVANVNKQLELLNFVDAIERLGLAYYLEKEIEEALLQVYETYHDQCDKDDLYHVSTRFRILRQHGYHVSCDVFKKFKNDQGGLDDCILNDTRGILSLYEASHVRIHGDDILDEAIAFTTTHLKLIVDKLSSPLAEQVVHALHQPLHLGFVRLESKHYIGFYEQDASHNKTLLNLAKLDFNLLQLLHRKELQDIDSWWKDLYSKAPFARDRLVEAHFWILGCYYEPKYCRARQILIKLFMIVEVFDDIFDAYGSHEILKLFVEAVHRWDYSYVAQLPEYFNSVYQVLLETLDGFEKELAEEGRSYGVQIYKEQFYRGCKAWLREAGWLKKKYTPKYDEYLEASIVSIGQIQGIIGSYLGITEPIATKEDFEWVCQDPMPKVVEASLMIIRLLNDIASTKIEQDSRDHVVSSVQCYMKETGITDEQHVYQVLEKKVEDAWKDLNQGMLRPYSIPKPLLDRIINLARAPEIFYKGRTDGFTIVNQIIQDKIASLLFEPIPI</sequence>
<dbReference type="InterPro" id="IPR005630">
    <property type="entry name" value="Terpene_synthase_metal-bd"/>
</dbReference>
<evidence type="ECO:0000313" key="7">
    <source>
        <dbReference type="Proteomes" id="UP000596660"/>
    </source>
</evidence>
<dbReference type="InterPro" id="IPR034741">
    <property type="entry name" value="Terpene_cyclase-like_1_C"/>
</dbReference>
<dbReference type="SUPFAM" id="SSF48576">
    <property type="entry name" value="Terpenoid synthases"/>
    <property type="match status" value="1"/>
</dbReference>
<evidence type="ECO:0000313" key="6">
    <source>
        <dbReference type="EnsemblPlants" id="AUR62038591-RA:cds"/>
    </source>
</evidence>
<dbReference type="Gramene" id="AUR62038591-RA">
    <property type="protein sequence ID" value="AUR62038591-RA:cds"/>
    <property type="gene ID" value="AUR62038591"/>
</dbReference>
<dbReference type="GO" id="GO:0016102">
    <property type="term" value="P:diterpenoid biosynthetic process"/>
    <property type="evidence" value="ECO:0007669"/>
    <property type="project" value="InterPro"/>
</dbReference>
<dbReference type="SFLD" id="SFLDG01019">
    <property type="entry name" value="Terpene_Cyclase_Like_1_C_Termi"/>
    <property type="match status" value="1"/>
</dbReference>
<evidence type="ECO:0000256" key="2">
    <source>
        <dbReference type="ARBA" id="ARBA00022723"/>
    </source>
</evidence>
<dbReference type="SMR" id="A0A803N0V7"/>
<evidence type="ECO:0000256" key="1">
    <source>
        <dbReference type="ARBA" id="ARBA00001946"/>
    </source>
</evidence>
<dbReference type="SFLD" id="SFLDS00005">
    <property type="entry name" value="Isoprenoid_Synthase_Type_I"/>
    <property type="match status" value="1"/>
</dbReference>
<evidence type="ECO:0000256" key="3">
    <source>
        <dbReference type="ARBA" id="ARBA00023239"/>
    </source>
</evidence>
<evidence type="ECO:0000259" key="5">
    <source>
        <dbReference type="Pfam" id="PF03936"/>
    </source>
</evidence>
<gene>
    <name evidence="6" type="primary">LOC110733209</name>
</gene>
<protein>
    <submittedName>
        <fullName evidence="6">Uncharacterized protein</fullName>
    </submittedName>
</protein>
<proteinExistence type="predicted"/>
<name>A0A803N0V7_CHEQI</name>
<dbReference type="Gene3D" id="1.10.600.10">
    <property type="entry name" value="Farnesyl Diphosphate Synthase"/>
    <property type="match status" value="1"/>
</dbReference>
<dbReference type="OrthoDB" id="1877784at2759"/>
<reference evidence="6" key="2">
    <citation type="submission" date="2021-03" db="UniProtKB">
        <authorList>
            <consortium name="EnsemblPlants"/>
        </authorList>
    </citation>
    <scope>IDENTIFICATION</scope>
</reference>
<dbReference type="EnsemblPlants" id="AUR62038591-RA">
    <property type="protein sequence ID" value="AUR62038591-RA:cds"/>
    <property type="gene ID" value="AUR62038591"/>
</dbReference>
<keyword evidence="3" id="KW-0456">Lyase</keyword>
<dbReference type="InterPro" id="IPR044814">
    <property type="entry name" value="Terpene_cyclase_plant_C1"/>
</dbReference>
<dbReference type="Gene3D" id="1.50.10.130">
    <property type="entry name" value="Terpene synthase, N-terminal domain"/>
    <property type="match status" value="1"/>
</dbReference>
<dbReference type="Proteomes" id="UP000596660">
    <property type="component" value="Unplaced"/>
</dbReference>
<dbReference type="KEGG" id="cqi:110733209"/>
<dbReference type="InterPro" id="IPR036965">
    <property type="entry name" value="Terpene_synth_N_sf"/>
</dbReference>
<dbReference type="Pfam" id="PF03936">
    <property type="entry name" value="Terpene_synth_C"/>
    <property type="match status" value="1"/>
</dbReference>
<dbReference type="FunFam" id="1.10.600.10:FF:000007">
    <property type="entry name" value="Isoprene synthase, chloroplastic"/>
    <property type="match status" value="1"/>
</dbReference>
<dbReference type="RefSeq" id="XP_021768911.1">
    <property type="nucleotide sequence ID" value="XM_021913219.1"/>
</dbReference>
<dbReference type="AlphaFoldDB" id="A0A803N0V7"/>
<dbReference type="SUPFAM" id="SSF48239">
    <property type="entry name" value="Terpenoid cyclases/Protein prenyltransferases"/>
    <property type="match status" value="1"/>
</dbReference>
<organism evidence="6 7">
    <name type="scientific">Chenopodium quinoa</name>
    <name type="common">Quinoa</name>
    <dbReference type="NCBI Taxonomy" id="63459"/>
    <lineage>
        <taxon>Eukaryota</taxon>
        <taxon>Viridiplantae</taxon>
        <taxon>Streptophyta</taxon>
        <taxon>Embryophyta</taxon>
        <taxon>Tracheophyta</taxon>
        <taxon>Spermatophyta</taxon>
        <taxon>Magnoliopsida</taxon>
        <taxon>eudicotyledons</taxon>
        <taxon>Gunneridae</taxon>
        <taxon>Pentapetalae</taxon>
        <taxon>Caryophyllales</taxon>
        <taxon>Chenopodiaceae</taxon>
        <taxon>Chenopodioideae</taxon>
        <taxon>Atripliceae</taxon>
        <taxon>Chenopodium</taxon>
    </lineage>
</organism>
<comment type="cofactor">
    <cofactor evidence="1">
        <name>Mg(2+)</name>
        <dbReference type="ChEBI" id="CHEBI:18420"/>
    </cofactor>
</comment>
<dbReference type="PANTHER" id="PTHR31225">
    <property type="entry name" value="OS04G0344100 PROTEIN-RELATED"/>
    <property type="match status" value="1"/>
</dbReference>
<reference evidence="6" key="1">
    <citation type="journal article" date="2017" name="Nature">
        <title>The genome of Chenopodium quinoa.</title>
        <authorList>
            <person name="Jarvis D.E."/>
            <person name="Ho Y.S."/>
            <person name="Lightfoot D.J."/>
            <person name="Schmoeckel S.M."/>
            <person name="Li B."/>
            <person name="Borm T.J.A."/>
            <person name="Ohyanagi H."/>
            <person name="Mineta K."/>
            <person name="Michell C.T."/>
            <person name="Saber N."/>
            <person name="Kharbatia N.M."/>
            <person name="Rupper R.R."/>
            <person name="Sharp A.R."/>
            <person name="Dally N."/>
            <person name="Boughton B.A."/>
            <person name="Woo Y.H."/>
            <person name="Gao G."/>
            <person name="Schijlen E.G.W.M."/>
            <person name="Guo X."/>
            <person name="Momin A.A."/>
            <person name="Negrao S."/>
            <person name="Al-Babili S."/>
            <person name="Gehring C."/>
            <person name="Roessner U."/>
            <person name="Jung C."/>
            <person name="Murphy K."/>
            <person name="Arold S.T."/>
            <person name="Gojobori T."/>
            <person name="van der Linden C.G."/>
            <person name="van Loo E.N."/>
            <person name="Jellen E.N."/>
            <person name="Maughan P.J."/>
            <person name="Tester M."/>
        </authorList>
    </citation>
    <scope>NUCLEOTIDE SEQUENCE [LARGE SCALE GENOMIC DNA]</scope>
    <source>
        <strain evidence="6">cv. PI 614886</strain>
    </source>
</reference>
<dbReference type="InterPro" id="IPR008930">
    <property type="entry name" value="Terpenoid_cyclase/PrenylTrfase"/>
</dbReference>
<dbReference type="InterPro" id="IPR008949">
    <property type="entry name" value="Isoprenoid_synthase_dom_sf"/>
</dbReference>
<dbReference type="OMA" id="QCLAMKH"/>